<feature type="domain" description="UBA" evidence="2">
    <location>
        <begin position="1213"/>
        <end position="1254"/>
    </location>
</feature>
<protein>
    <recommendedName>
        <fullName evidence="2">UBA domain-containing protein</fullName>
    </recommendedName>
</protein>
<dbReference type="SUPFAM" id="SSF46934">
    <property type="entry name" value="UBA-like"/>
    <property type="match status" value="1"/>
</dbReference>
<sequence>MKIKLKKAVEAPGAVQALLDVVLKNPTDELLRLLDGFKWTYDKGDLNHWVPLLNHFDTVLEEACKGRPELNLADGTLPEPPPGPFPAELCQAVLRTTAVILEHCSNKHLYQSHDRLAALLGSDNDAVVCAALRTLETFVRKTHSSSIRWQGARDLNGRLSAMCQLWGGSDQGLDMTTCISEGATPSKQALAEATTLRFQVQPSVRPDTPVSGPITITIAAADQLGEPAHVVAQRLWQQHAVPPHQRLVQALVTSTAGGSALADAGVVVALLPLLRSRHQDHLALVTAAVKVMEGFIDFTGPGALAAFSESNGLQELITRLAYEVGAADGAAGAPPASSAAAAAAAVASAAPAEGSPAQLAATAATAAADSSSTGGAAAGSTKLPYARTTLIKFLLRCLAIACFSPNSPAAVRPPESAMGVLYRSLGVILRDGARFGGSLFALAASVVSDCLHSDPLQYRFLDEAGLPEAYLSAVKSGLLPSSDAVCSLPGVLVALCLNTGGLERVRQQRALDALVPIFAGRKYAKALAGDAAVMIGAGLEELFRFTPRLRADGVNVVINAIRAVCILGGDEGETQAAKEQTEAAKQAAAAAAAAAATSSGGTGAPEPGASAPEPDAAATAEEAAASGAPEPMETDTAPAGEEAPAAAPVAADAAAAEGGAPAVAGEAAEVAAGDADAAQAMELDAAAGGAAAAPAAAAAAPAAATTTGVALAAPAPFDFTAVLEEAETVKDNDPFLNESLLHVTRMLEGLVSNAETGRMLVERGLIGLLLKVNHLPRLSFTFAFSSASHPLLALSHDVLHHALLAIRTFYVAVAKAIHTSSRRNGREDPAAALPSLGMRSAALCLAVNLKGNLDMELPLVAPPASAAASGSGSAAAAAGVSTAPAGEADGSGGVAGGAGSGTEPEAMAVDSALTATPAPGLNRRAVHLQRLADEVNYLLLDSRRRSCHVLLLNYFIGIGGLDSLGRRFGQAAANMWAVLEAQATAKAAPAAQQAGAASSNAAAGAAGAEPSPQQQAEAAAAASDAAMAEGAAAPADAGAGAGAAAPAAGGAEAAAGGARAGGGTGSSSSGAASSAVRKDPLTVAEKCLTAYLAVYEQLSNAGTIFASPQASVLLTTGLPSAAGTAMLDQIKEPVDLVKSLHGHILAAVLPVWRHHSLPSCSPAVVAALVNILRVCAEGTSAAAAVMLRAGGGAGGPGGARGMLGGALARPVFAPDPALVQSIVEMGFSAARAEEAIRRVGANSVEAAMEWLVMHPEEPAPAAADAAAAAAGPGAGAAGAAGGAAAPAAAPAQDDDAVLGAALAASLGGVGQQVADLRAPKLPPPASAAGSAAGGASTSAEAAASASAAAVPGPSSLVEGALAILARSSAGTASISDLLSTLASREGGRERAAVCGGGVPRWRR</sequence>
<accession>A0A150G3K9</accession>
<dbReference type="STRING" id="33097.A0A150G3K9"/>
<dbReference type="Pfam" id="PF06025">
    <property type="entry name" value="DUF913"/>
    <property type="match status" value="1"/>
</dbReference>
<gene>
    <name evidence="3" type="ORF">GPECTOR_68g390</name>
</gene>
<evidence type="ECO:0000313" key="4">
    <source>
        <dbReference type="Proteomes" id="UP000075714"/>
    </source>
</evidence>
<dbReference type="CDD" id="cd14327">
    <property type="entry name" value="UBA_atUPL1_2_like"/>
    <property type="match status" value="1"/>
</dbReference>
<reference evidence="4" key="1">
    <citation type="journal article" date="2016" name="Nat. Commun.">
        <title>The Gonium pectorale genome demonstrates co-option of cell cycle regulation during the evolution of multicellularity.</title>
        <authorList>
            <person name="Hanschen E.R."/>
            <person name="Marriage T.N."/>
            <person name="Ferris P.J."/>
            <person name="Hamaji T."/>
            <person name="Toyoda A."/>
            <person name="Fujiyama A."/>
            <person name="Neme R."/>
            <person name="Noguchi H."/>
            <person name="Minakuchi Y."/>
            <person name="Suzuki M."/>
            <person name="Kawai-Toyooka H."/>
            <person name="Smith D.R."/>
            <person name="Sparks H."/>
            <person name="Anderson J."/>
            <person name="Bakaric R."/>
            <person name="Luria V."/>
            <person name="Karger A."/>
            <person name="Kirschner M.W."/>
            <person name="Durand P.M."/>
            <person name="Michod R.E."/>
            <person name="Nozaki H."/>
            <person name="Olson B.J."/>
        </authorList>
    </citation>
    <scope>NUCLEOTIDE SEQUENCE [LARGE SCALE GENOMIC DNA]</scope>
    <source>
        <strain evidence="4">NIES-2863</strain>
    </source>
</reference>
<dbReference type="Pfam" id="PF22562">
    <property type="entry name" value="UBA_7"/>
    <property type="match status" value="1"/>
</dbReference>
<dbReference type="PROSITE" id="PS50030">
    <property type="entry name" value="UBA"/>
    <property type="match status" value="1"/>
</dbReference>
<dbReference type="InterPro" id="IPR010314">
    <property type="entry name" value="E3_Ub_ligase_DUF913"/>
</dbReference>
<dbReference type="Pfam" id="PF06012">
    <property type="entry name" value="DUF908"/>
    <property type="match status" value="1"/>
</dbReference>
<dbReference type="SMART" id="SM00165">
    <property type="entry name" value="UBA"/>
    <property type="match status" value="1"/>
</dbReference>
<dbReference type="InterPro" id="IPR015940">
    <property type="entry name" value="UBA"/>
</dbReference>
<evidence type="ECO:0000256" key="1">
    <source>
        <dbReference type="SAM" id="MobiDB-lite"/>
    </source>
</evidence>
<dbReference type="Gene3D" id="1.10.8.10">
    <property type="entry name" value="DNA helicase RuvA subunit, C-terminal domain"/>
    <property type="match status" value="1"/>
</dbReference>
<dbReference type="PANTHER" id="PTHR45725">
    <property type="entry name" value="FORMIN HOMOLOGY 2 FAMILY MEMBER"/>
    <property type="match status" value="1"/>
</dbReference>
<dbReference type="PANTHER" id="PTHR45725:SF18">
    <property type="entry name" value="ORC1-LIKE AAA ATPASE DOMAIN-CONTAINING PROTEIN"/>
    <property type="match status" value="1"/>
</dbReference>
<evidence type="ECO:0000259" key="2">
    <source>
        <dbReference type="PROSITE" id="PS50030"/>
    </source>
</evidence>
<dbReference type="Proteomes" id="UP000075714">
    <property type="component" value="Unassembled WGS sequence"/>
</dbReference>
<dbReference type="OrthoDB" id="8068875at2759"/>
<keyword evidence="4" id="KW-1185">Reference proteome</keyword>
<proteinExistence type="predicted"/>
<dbReference type="InterPro" id="IPR009060">
    <property type="entry name" value="UBA-like_sf"/>
</dbReference>
<feature type="region of interest" description="Disordered" evidence="1">
    <location>
        <begin position="597"/>
        <end position="652"/>
    </location>
</feature>
<feature type="compositionally biased region" description="Low complexity" evidence="1">
    <location>
        <begin position="1066"/>
        <end position="1075"/>
    </location>
</feature>
<feature type="region of interest" description="Disordered" evidence="1">
    <location>
        <begin position="1003"/>
        <end position="1022"/>
    </location>
</feature>
<name>A0A150G3K9_GONPE</name>
<organism evidence="3 4">
    <name type="scientific">Gonium pectorale</name>
    <name type="common">Green alga</name>
    <dbReference type="NCBI Taxonomy" id="33097"/>
    <lineage>
        <taxon>Eukaryota</taxon>
        <taxon>Viridiplantae</taxon>
        <taxon>Chlorophyta</taxon>
        <taxon>core chlorophytes</taxon>
        <taxon>Chlorophyceae</taxon>
        <taxon>CS clade</taxon>
        <taxon>Chlamydomonadales</taxon>
        <taxon>Volvocaceae</taxon>
        <taxon>Gonium</taxon>
    </lineage>
</organism>
<dbReference type="EMBL" id="LSYV01000069">
    <property type="protein sequence ID" value="KXZ44418.1"/>
    <property type="molecule type" value="Genomic_DNA"/>
</dbReference>
<dbReference type="InterPro" id="IPR010309">
    <property type="entry name" value="E3_Ub_ligase_DUF908"/>
</dbReference>
<comment type="caution">
    <text evidence="3">The sequence shown here is derived from an EMBL/GenBank/DDBJ whole genome shotgun (WGS) entry which is preliminary data.</text>
</comment>
<evidence type="ECO:0000313" key="3">
    <source>
        <dbReference type="EMBL" id="KXZ44418.1"/>
    </source>
</evidence>
<feature type="region of interest" description="Disordered" evidence="1">
    <location>
        <begin position="1054"/>
        <end position="1075"/>
    </location>
</feature>
<dbReference type="InterPro" id="IPR051425">
    <property type="entry name" value="Formin_Homology"/>
</dbReference>